<dbReference type="InterPro" id="IPR014030">
    <property type="entry name" value="Ketoacyl_synth_N"/>
</dbReference>
<dbReference type="Pfam" id="PF00109">
    <property type="entry name" value="ketoacyl-synt"/>
    <property type="match status" value="1"/>
</dbReference>
<dbReference type="InterPro" id="IPR042099">
    <property type="entry name" value="ANL_N_sf"/>
</dbReference>
<dbReference type="Gene3D" id="3.40.50.150">
    <property type="entry name" value="Vaccinia Virus protein VP39"/>
    <property type="match status" value="1"/>
</dbReference>
<evidence type="ECO:0000256" key="8">
    <source>
        <dbReference type="ARBA" id="ARBA00023268"/>
    </source>
</evidence>
<dbReference type="Pfam" id="PF14765">
    <property type="entry name" value="PS-DH"/>
    <property type="match status" value="1"/>
</dbReference>
<dbReference type="Gene3D" id="3.30.70.3290">
    <property type="match status" value="1"/>
</dbReference>
<evidence type="ECO:0000256" key="1">
    <source>
        <dbReference type="ARBA" id="ARBA00022450"/>
    </source>
</evidence>
<dbReference type="InterPro" id="IPR013120">
    <property type="entry name" value="FAR_NAD-bd"/>
</dbReference>
<dbReference type="InterPro" id="IPR013968">
    <property type="entry name" value="PKS_KR"/>
</dbReference>
<evidence type="ECO:0000259" key="12">
    <source>
        <dbReference type="PROSITE" id="PS50075"/>
    </source>
</evidence>
<feature type="region of interest" description="C-terminal hotdog fold" evidence="10">
    <location>
        <begin position="1143"/>
        <end position="1302"/>
    </location>
</feature>
<dbReference type="Pfam" id="PF07993">
    <property type="entry name" value="NAD_binding_4"/>
    <property type="match status" value="1"/>
</dbReference>
<dbReference type="Pfam" id="PF00501">
    <property type="entry name" value="AMP-binding"/>
    <property type="match status" value="1"/>
</dbReference>
<feature type="active site" description="Proton acceptor; for dehydratase activity" evidence="10">
    <location>
        <position position="1023"/>
    </location>
</feature>
<proteinExistence type="inferred from homology"/>
<dbReference type="Pfam" id="PF00668">
    <property type="entry name" value="Condensation"/>
    <property type="match status" value="1"/>
</dbReference>
<dbReference type="InterPro" id="IPR029063">
    <property type="entry name" value="SAM-dependent_MTases_sf"/>
</dbReference>
<dbReference type="InterPro" id="IPR018201">
    <property type="entry name" value="Ketoacyl_synth_AS"/>
</dbReference>
<dbReference type="GO" id="GO:0008168">
    <property type="term" value="F:methyltransferase activity"/>
    <property type="evidence" value="ECO:0007669"/>
    <property type="project" value="UniProtKB-KW"/>
</dbReference>
<dbReference type="InterPro" id="IPR036291">
    <property type="entry name" value="NAD(P)-bd_dom_sf"/>
</dbReference>
<comment type="caution">
    <text evidence="15">The sequence shown here is derived from an EMBL/GenBank/DDBJ whole genome shotgun (WGS) entry which is preliminary data.</text>
</comment>
<evidence type="ECO:0000313" key="16">
    <source>
        <dbReference type="Proteomes" id="UP000295703"/>
    </source>
</evidence>
<evidence type="ECO:0000256" key="4">
    <source>
        <dbReference type="ARBA" id="ARBA00022603"/>
    </source>
</evidence>
<feature type="domain" description="Ketosynthase family 3 (KS3)" evidence="13">
    <location>
        <begin position="37"/>
        <end position="475"/>
    </location>
</feature>
<feature type="compositionally biased region" description="Basic and acidic residues" evidence="11">
    <location>
        <begin position="2568"/>
        <end position="2588"/>
    </location>
</feature>
<dbReference type="PROSITE" id="PS00455">
    <property type="entry name" value="AMP_BINDING"/>
    <property type="match status" value="1"/>
</dbReference>
<evidence type="ECO:0000259" key="14">
    <source>
        <dbReference type="PROSITE" id="PS52019"/>
    </source>
</evidence>
<feature type="region of interest" description="Disordered" evidence="11">
    <location>
        <begin position="2635"/>
        <end position="2720"/>
    </location>
</feature>
<keyword evidence="1" id="KW-0596">Phosphopantetheine</keyword>
<dbReference type="Gene3D" id="3.40.50.720">
    <property type="entry name" value="NAD(P)-binding Rossmann-like Domain"/>
    <property type="match status" value="2"/>
</dbReference>
<dbReference type="PROSITE" id="PS52019">
    <property type="entry name" value="PKS_MFAS_DH"/>
    <property type="match status" value="1"/>
</dbReference>
<keyword evidence="8" id="KW-0511">Multifunctional enzyme</keyword>
<dbReference type="InterPro" id="IPR016036">
    <property type="entry name" value="Malonyl_transacylase_ACP-bd"/>
</dbReference>
<evidence type="ECO:0000313" key="15">
    <source>
        <dbReference type="EMBL" id="TDZ60804.1"/>
    </source>
</evidence>
<dbReference type="Gene3D" id="3.40.47.10">
    <property type="match status" value="1"/>
</dbReference>
<dbReference type="Gene3D" id="1.10.1200.10">
    <property type="entry name" value="ACP-like"/>
    <property type="match status" value="2"/>
</dbReference>
<dbReference type="SUPFAM" id="SSF52151">
    <property type="entry name" value="FabD/lysophospholipase-like"/>
    <property type="match status" value="1"/>
</dbReference>
<keyword evidence="4" id="KW-0489">Methyltransferase</keyword>
<dbReference type="Proteomes" id="UP000295703">
    <property type="component" value="Unassembled WGS sequence"/>
</dbReference>
<dbReference type="InterPro" id="IPR050091">
    <property type="entry name" value="PKS_NRPS_Biosynth_Enz"/>
</dbReference>
<dbReference type="PROSITE" id="PS00012">
    <property type="entry name" value="PHOSPHOPANTETHEINE"/>
    <property type="match status" value="1"/>
</dbReference>
<dbReference type="GO" id="GO:0016874">
    <property type="term" value="F:ligase activity"/>
    <property type="evidence" value="ECO:0007669"/>
    <property type="project" value="UniProtKB-KW"/>
</dbReference>
<dbReference type="InterPro" id="IPR016039">
    <property type="entry name" value="Thiolase-like"/>
</dbReference>
<dbReference type="CDD" id="cd02440">
    <property type="entry name" value="AdoMet_MTases"/>
    <property type="match status" value="1"/>
</dbReference>
<dbReference type="Gene3D" id="3.40.50.12780">
    <property type="entry name" value="N-terminal domain of ligase-like"/>
    <property type="match status" value="2"/>
</dbReference>
<feature type="region of interest" description="N-terminal hotdog fold" evidence="10">
    <location>
        <begin position="991"/>
        <end position="1127"/>
    </location>
</feature>
<dbReference type="SMART" id="SM00822">
    <property type="entry name" value="PKS_KR"/>
    <property type="match status" value="1"/>
</dbReference>
<dbReference type="InterPro" id="IPR032821">
    <property type="entry name" value="PKS_assoc"/>
</dbReference>
<feature type="domain" description="Carrier" evidence="12">
    <location>
        <begin position="3747"/>
        <end position="3827"/>
    </location>
</feature>
<feature type="region of interest" description="Disordered" evidence="11">
    <location>
        <begin position="2562"/>
        <end position="2597"/>
    </location>
</feature>
<dbReference type="Pfam" id="PF00550">
    <property type="entry name" value="PP-binding"/>
    <property type="match status" value="2"/>
</dbReference>
<dbReference type="PROSITE" id="PS00606">
    <property type="entry name" value="KS3_1"/>
    <property type="match status" value="1"/>
</dbReference>
<dbReference type="CDD" id="cd00833">
    <property type="entry name" value="PKS"/>
    <property type="match status" value="1"/>
</dbReference>
<dbReference type="GO" id="GO:0031177">
    <property type="term" value="F:phosphopantetheine binding"/>
    <property type="evidence" value="ECO:0007669"/>
    <property type="project" value="InterPro"/>
</dbReference>
<keyword evidence="2" id="KW-0597">Phosphoprotein</keyword>
<dbReference type="SMART" id="SM00827">
    <property type="entry name" value="PKS_AT"/>
    <property type="match status" value="1"/>
</dbReference>
<dbReference type="Gene3D" id="3.30.300.30">
    <property type="match status" value="1"/>
</dbReference>
<dbReference type="InterPro" id="IPR020806">
    <property type="entry name" value="PKS_PP-bd"/>
</dbReference>
<dbReference type="SUPFAM" id="SSF56801">
    <property type="entry name" value="Acetyl-CoA synthetase-like"/>
    <property type="match status" value="1"/>
</dbReference>
<feature type="domain" description="PKS/mFAS DH" evidence="14">
    <location>
        <begin position="991"/>
        <end position="1302"/>
    </location>
</feature>
<keyword evidence="5" id="KW-0808">Transferase</keyword>
<dbReference type="FunFam" id="3.40.47.10:FF:000019">
    <property type="entry name" value="Polyketide synthase type I"/>
    <property type="match status" value="1"/>
</dbReference>
<dbReference type="SMART" id="SM00823">
    <property type="entry name" value="PKS_PP"/>
    <property type="match status" value="2"/>
</dbReference>
<evidence type="ECO:0000256" key="2">
    <source>
        <dbReference type="ARBA" id="ARBA00022553"/>
    </source>
</evidence>
<dbReference type="Gene3D" id="3.40.366.10">
    <property type="entry name" value="Malonyl-Coenzyme A Acyl Carrier Protein, domain 2"/>
    <property type="match status" value="1"/>
</dbReference>
<protein>
    <submittedName>
        <fullName evidence="15">Polyketide synthase-nonribosomal peptide synthetase</fullName>
    </submittedName>
</protein>
<accession>A0A4R8RGF8</accession>
<dbReference type="PANTHER" id="PTHR43775:SF20">
    <property type="entry name" value="HYBRID PKS-NRPS SYNTHETASE APDA"/>
    <property type="match status" value="1"/>
</dbReference>
<dbReference type="GO" id="GO:0004315">
    <property type="term" value="F:3-oxoacyl-[acyl-carrier-protein] synthase activity"/>
    <property type="evidence" value="ECO:0007669"/>
    <property type="project" value="InterPro"/>
</dbReference>
<comment type="similarity">
    <text evidence="9">In the C-terminal section; belongs to the NRP synthetase family.</text>
</comment>
<evidence type="ECO:0000256" key="6">
    <source>
        <dbReference type="ARBA" id="ARBA00022737"/>
    </source>
</evidence>
<dbReference type="Pfam" id="PF08659">
    <property type="entry name" value="KR"/>
    <property type="match status" value="1"/>
</dbReference>
<dbReference type="InterPro" id="IPR001242">
    <property type="entry name" value="Condensation_dom"/>
</dbReference>
<dbReference type="Pfam" id="PF00698">
    <property type="entry name" value="Acyl_transf_1"/>
    <property type="match status" value="1"/>
</dbReference>
<dbReference type="SUPFAM" id="SSF53901">
    <property type="entry name" value="Thiolase-like"/>
    <property type="match status" value="1"/>
</dbReference>
<dbReference type="Pfam" id="PF21089">
    <property type="entry name" value="PKS_DH_N"/>
    <property type="match status" value="1"/>
</dbReference>
<dbReference type="GO" id="GO:0009403">
    <property type="term" value="P:toxin biosynthetic process"/>
    <property type="evidence" value="ECO:0007669"/>
    <property type="project" value="UniProtKB-ARBA"/>
</dbReference>
<organism evidence="15 16">
    <name type="scientific">Colletotrichum trifolii</name>
    <dbReference type="NCBI Taxonomy" id="5466"/>
    <lineage>
        <taxon>Eukaryota</taxon>
        <taxon>Fungi</taxon>
        <taxon>Dikarya</taxon>
        <taxon>Ascomycota</taxon>
        <taxon>Pezizomycotina</taxon>
        <taxon>Sordariomycetes</taxon>
        <taxon>Hypocreomycetidae</taxon>
        <taxon>Glomerellales</taxon>
        <taxon>Glomerellaceae</taxon>
        <taxon>Colletotrichum</taxon>
        <taxon>Colletotrichum orbiculare species complex</taxon>
    </lineage>
</organism>
<dbReference type="Gene3D" id="3.30.559.30">
    <property type="entry name" value="Nonribosomal peptide synthetase, condensation domain"/>
    <property type="match status" value="1"/>
</dbReference>
<evidence type="ECO:0000256" key="10">
    <source>
        <dbReference type="PROSITE-ProRule" id="PRU01363"/>
    </source>
</evidence>
<feature type="compositionally biased region" description="Pro residues" evidence="11">
    <location>
        <begin position="9"/>
        <end position="24"/>
    </location>
</feature>
<dbReference type="GO" id="GO:0006633">
    <property type="term" value="P:fatty acid biosynthetic process"/>
    <property type="evidence" value="ECO:0007669"/>
    <property type="project" value="InterPro"/>
</dbReference>
<dbReference type="InterPro" id="IPR001227">
    <property type="entry name" value="Ac_transferase_dom_sf"/>
</dbReference>
<dbReference type="Pfam" id="PF02801">
    <property type="entry name" value="Ketoacyl-synt_C"/>
    <property type="match status" value="1"/>
</dbReference>
<dbReference type="Pfam" id="PF16197">
    <property type="entry name" value="KAsynt_C_assoc"/>
    <property type="match status" value="1"/>
</dbReference>
<dbReference type="SMART" id="SM00826">
    <property type="entry name" value="PKS_DH"/>
    <property type="match status" value="1"/>
</dbReference>
<dbReference type="Gene3D" id="3.10.129.110">
    <property type="entry name" value="Polyketide synthase dehydratase"/>
    <property type="match status" value="1"/>
</dbReference>
<keyword evidence="7" id="KW-0560">Oxidoreductase</keyword>
<evidence type="ECO:0000256" key="3">
    <source>
        <dbReference type="ARBA" id="ARBA00022598"/>
    </source>
</evidence>
<keyword evidence="3" id="KW-0436">Ligase</keyword>
<evidence type="ECO:0000259" key="13">
    <source>
        <dbReference type="PROSITE" id="PS52004"/>
    </source>
</evidence>
<dbReference type="SUPFAM" id="SSF55048">
    <property type="entry name" value="Probable ACP-binding domain of malonyl-CoA ACP transacylase"/>
    <property type="match status" value="1"/>
</dbReference>
<dbReference type="SUPFAM" id="SSF47336">
    <property type="entry name" value="ACP-like"/>
    <property type="match status" value="2"/>
</dbReference>
<keyword evidence="6" id="KW-0677">Repeat</keyword>
<dbReference type="InterPro" id="IPR020845">
    <property type="entry name" value="AMP-binding_CS"/>
</dbReference>
<reference evidence="15 16" key="1">
    <citation type="submission" date="2018-12" db="EMBL/GenBank/DDBJ databases">
        <title>Genome sequence and assembly of Colletotrichum trifolii.</title>
        <authorList>
            <person name="Gan P."/>
            <person name="Shirasu K."/>
        </authorList>
    </citation>
    <scope>NUCLEOTIDE SEQUENCE [LARGE SCALE GENOMIC DNA]</scope>
    <source>
        <strain evidence="15 16">543-2</strain>
    </source>
</reference>
<dbReference type="InterPro" id="IPR020807">
    <property type="entry name" value="PKS_DH"/>
</dbReference>
<dbReference type="PROSITE" id="PS50075">
    <property type="entry name" value="CARRIER"/>
    <property type="match status" value="2"/>
</dbReference>
<sequence length="4188" mass="454935">MPQDTVLPHPSPPRSQSFPLPPLPFNTSRQFNMKTQNEPIAVIGTGCRFPGTCDSPSKLWELLRQPRDLLKEIPDDRFSADGFYHPKGSHHGTSNVRHSYLLDEDLRAFDAQFFGIKATEASSIDPQQRLLMETVYEALEAAGLSVRRLQGSDTAVYVGVMSADFTDMLARDIEKFPTYFATGTARSILSNRLSYFFDWHGPSMTIDTACSSSLIALHQAVQVLRSGQSTVAVAAGSNLILGPEQYIAESKLQMLSPGGRSRMWDAEADGYARGEGVAAVVLKTLSQALADGDDIECVIRETGINQDGKTPGITMPSSTAQAALIRATYARAGLDLSKASDRPQFFEAHGTGTPAGDPIEAAAISDAFFGNDVKAKAADALDTLYVGSIKTVIGHTEGTAGLAAIIKASQALQSGTMPPNRLFNRLNPKIEPFYANLRILTAAQPWPRIPDGGIRRVSVNSFGFGGANAHAIVESADAYVARKPAAPSPRRSFAPCLLSAASDTVLAAMVERLKSFLKNSQAGSGSSNRLNMRDLAWTLCTRRSTLGCRAVVPAARDAQDLLEKLDATTAQVPVANPSGKASSDAGLLRVFGVFTGQGAQWPRMAAELIEDSPAVAAIVQRLDQSLQSLPAKDRPEWTLREQLLAPKETSMVGIASLSQPLCTAVQVILVDLLKVAGVRFSAVVGHSSGEIGAAYAAGYLSASDAIRVAYYRGLHLKLVTTRGAMLAAGTTFEDAQELCSLPAFEGRACVAASNSPSSVTLSGDADAIEEIQVILDEEKKFNRMLKVDRAYHSHHMRVLAEPYRRSLEECGIEVAPRPAGAGGCRWVSSVFTCDIAEIPSRVSLGSSYWVANLVEPVRFAEALEVLYLGNTMDGMFDLGVEVGPHPALQGPVKQTVQEYTADSPLAYTGLLERGKNSTETLSKSLGYVWQTFGEGNVDFDAYEAFCAGDEADKQPFTVTKGLPTYPWDHSRTLWQESRLSKAFRTNKNRPHELLGRQILDGVPGRLRWRNVIKRSEIDWLEGHQVQGQVVFPAAAYVSACVEACMRSFSGDGSSVQCIELRDFDIGHAMVFEDDDSTGVDATIELGEIVKSDTTVSARFGFHSTSSNDSLAMNTHASCSVVVVLGESDARLLPPKPAVDEDDFLLLDVEEDRFYNNLDGLGFGYSGPFRALQGLKRRLGYAEGFIQNPSSTVDINVQPPLLVHPATLDAGIQSIMMAYSYPGDTMLRSVYVPTRFERILVNPAHCADFAGQPVTVPFDSVAFTGAAKSVTGDINIYSPRGTTFKALQLEGLQTRPLSDPTQSDGINIFTEMSWGVAKPDAETVIETTSVPALDGEFFFSLERVAYYYHRLLGSAFPPHEREDLEWNFKRLLEYNDYVLTSVRRGTNPFAREEWKHDTKETITAILDSYPDSADLRLMRAVGDNIVAVARKETSMLEHMIQDNKLNNFYEFGEGFPRYTSYLASFAGQVAHRHPHMKVLEIGAGTGGATKAVLREVGDQFASYAFTDISGGFFEKAAHVFAPHKAKMSFRVLDIEKDPLAQGFEEGGYDLIVASLVLHATRNLAETMVNVRKLLKPGGYLLLLEITENEQMRFGLLFGGLPGWWLGAEDGRVLSPCIGLEGWDAVFKQTGFSGVETVVPHHDTLPVPLSVIVAQAVDGKVEFLKQPLADASSDVVMPRLTIIGGGPESSALASEVTTLLGPRYGAVSFVESLESLRDGDLGVGGSVLCLADIDGPVLRSIDATRLRGFQDVFKQSKHVLWVTRGVRDGDPYARMVVGFGRTIVLEMLHLRLQFLDLDTRARPSPSAIAEAMLRFDVAGTWDENGDLASSLLHSHEPELFLGANGKLFVPRFKLSPDMNNRYKSGRGTVRELVDTETSTVELHHQSDEKVWELREVDDALAARPSWYERERVVDVDVTYAVNRAVAATRDCFLFPLLGRDVRTGESVLALAPTLASNVSIPRSFVLYGVRVPDDKAVDVVEMFYSELVARAALGSDSLSGTRVILIEPRHHLAEAITDLAADQGASVLCLTSKTDTTSKWTHVGPRTPRLAIQHLIKPDTAPDVSYCVLDMAEDGNVTAAISDFLPQAQCRVVHKSDLTGSAGHLPTRDCSRDVRSLLADASGRVLDDRRMVKHVRGTEAALPVLPPTEAAAQSNPAELIVSWGSMDRTVAVSVGPIDTKVRFQSDKTYWLVGLTGNLGLSLCAWMVRQGARHIAISSRNPKVDGGFLSKMRAKGVAIHLLAVDVCDRSSVQAAHATITATMPEVAGVAQGAMVLHDTMFSELDVERVEKVTRPKIEGSLHLEELFQSAALDFFVFFSSMACVVGNPGQSAYAAANMFMSGLATRRRNRGLNASAVHIGAIFGNGYVTRELTLAQQEYLKRVGNQWLSEQDFHTLFAEAVYAGQASRGRNPELATGLMIIDDGDDFGKNVTWFTNPMFQHCVRTAQNQGQGVDSGKKGRRVQAKVQLQEAVSSDDVREIIYDAFAAKLQDALQVEEGRAVGNLTADNLGIDSLVAVDIRSWFIKEFQVEIPVLKILSGATVDDIIAQAQKLLPKELVPRFDANATGLSQPREKATVQKAEPVKPKAKEDGPSSAAKQDVKPVVAKPVVPKMDTMKMDTMKMDTMKMDTMKMDTMKMEPPRPEMAKPETPKMESLKPAVPKMETPRPQTKMEVSDDAFVRPSPSMLADSLTSPTEASRRGSVFDSSVVSGPDSPASSLSTPLSDIDEKPEIQCEQLYQNAVGTLAEPDVCKYLAQNNAVAGAGTHVVKSVPVSFAQSQFWFLQHFLEKPATALNIAMAIDLRGPLNIQKLERAVAAVGKRHEALRTTFTTATSSEGGGVVQEVLAGSCLGLETYEINDVTHAEQFYEALVNHKYRLDEGENMRVILLRMTPVSFRLLIGYHHINMDGVSLEVVLRELQLGYDGHALAPVRDLLQYPDFAKRQRLDYEAGRWADDLDFWRTEFRGQAPPVLPILPLAKTQSRVPLTSYATTTSEFHLDGSVSAAIQSVCGLLKVTPFHFHLAVFYTLLARLVDADELCIGVSSANRQTPETMQSVGMYLNLLPLLFKVDRSYTFANALKLVRSKSLTAFSHAAVPFDVIVKELGVAGATSHSPVFQAMVNYRPGVSEARSFCDCESEMLTFKQGEVAYDLTLDIIENPGGACRVMLSGQSVFYGDAEMDHLKRMYAELVTAFSRNPATRLSAAPIYGSEDVKTAIELGRGPFRKPQWPATLVHRIDDMVERYPDRTAVKNGQGASVTYREMAQRVGAISGALSKHSSRPVGIGSKVGVLLDPGVDWVCSILAVLRLGATYVPLDMTTGWERLSSVVKDCGPDVVLVNGRTQPEATNLQPAVAPEQLQHPQLQLVNVETIATAMNQHAGGPIAAQSDLVAALMYTSGSTGVPKGIVMKHESFRNTVEVLTRMIFLALSNGGTVHVVPRELRGDPVAIADIIATEGVTFTTATPSEAISWIEYGNAAALRTSSWTKLLSGGEPVRGTLTNSLRKVDNPSLELVDCYGPTEITFCCGTRTVDYRRETAPAETSGFETWPNYSVYILDANRKPVPAGVLGEIAVGGGGVVSGYSHRELNAGGFAHDPWASREFAESGWTRVHLTGDTGKLNPADGTLVLGGRIAGDTQIKLRGMRIDVREIETAISQAAGGAISDVVVAARESKATGASSLIAFVVTTGPKTSQNLSPILARLPLPQYMRPAAIIPLDGFPKNPSGKVDRIALKTMPLPQAQELEIQSAGRDGDDKLNDVEARLLQLWQQLVSPEVLSQYQITRDSNFFHVGGSSVLLVQLRAQVEAVFGTSVTLYQLFESSTLAGMAAVVSSLSSPSSGSAQTAPAADIDWEEETSVPPDLLRIRGQRFHFGNPSVVVLTGATGFLGRAILSRLLEDSIVEKIHCLAVRHDPRDGDDDDDDDLFRSPKVVVHRGDLAAPHFGLSETALAGIFSQAHAVIHNAADVSFMKSYATLKPVNFDTTKALVRLSLPRRASFHYISSASIVQLTGRETWGPESVKPFPPTADRNASGYVAAKWASERFLEKVSDQCDLPIWIHRPSSIKGAGAPAGDLVSNLLHYSRATRSMPDVGAWSGWLDLVGVESAATQVADEVYKDFSWPGKVAYLYESGGEIVPLADLRATLEREAGCEYEVLGMDEWTARAEGQGMSVLLGDYLRGAANAPVTLTMLQKEEAWL</sequence>
<evidence type="ECO:0000256" key="5">
    <source>
        <dbReference type="ARBA" id="ARBA00022679"/>
    </source>
</evidence>
<dbReference type="InterPro" id="IPR049900">
    <property type="entry name" value="PKS_mFAS_DH"/>
</dbReference>
<dbReference type="GO" id="GO:0016491">
    <property type="term" value="F:oxidoreductase activity"/>
    <property type="evidence" value="ECO:0007669"/>
    <property type="project" value="UniProtKB-KW"/>
</dbReference>
<dbReference type="SMART" id="SM00825">
    <property type="entry name" value="PKS_KS"/>
    <property type="match status" value="1"/>
</dbReference>
<dbReference type="STRING" id="5466.A0A4R8RGF8"/>
<dbReference type="SUPFAM" id="SSF51735">
    <property type="entry name" value="NAD(P)-binding Rossmann-fold domains"/>
    <property type="match status" value="2"/>
</dbReference>
<dbReference type="InterPro" id="IPR000873">
    <property type="entry name" value="AMP-dep_synth/lig_dom"/>
</dbReference>
<dbReference type="PROSITE" id="PS52004">
    <property type="entry name" value="KS3_2"/>
    <property type="match status" value="1"/>
</dbReference>
<dbReference type="EMBL" id="RYZW01000035">
    <property type="protein sequence ID" value="TDZ60804.1"/>
    <property type="molecule type" value="Genomic_DNA"/>
</dbReference>
<dbReference type="SUPFAM" id="SSF52777">
    <property type="entry name" value="CoA-dependent acyltransferases"/>
    <property type="match status" value="2"/>
</dbReference>
<dbReference type="InterPro" id="IPR049551">
    <property type="entry name" value="PKS_DH_C"/>
</dbReference>
<feature type="compositionally biased region" description="Basic and acidic residues" evidence="11">
    <location>
        <begin position="2635"/>
        <end position="2651"/>
    </location>
</feature>
<dbReference type="CDD" id="cd19532">
    <property type="entry name" value="C_PKS-NRPS"/>
    <property type="match status" value="1"/>
</dbReference>
<dbReference type="InterPro" id="IPR042104">
    <property type="entry name" value="PKS_dehydratase_sf"/>
</dbReference>
<dbReference type="Pfam" id="PF08242">
    <property type="entry name" value="Methyltransf_12"/>
    <property type="match status" value="1"/>
</dbReference>
<feature type="region of interest" description="Disordered" evidence="11">
    <location>
        <begin position="1"/>
        <end position="26"/>
    </location>
</feature>
<feature type="active site" description="Proton donor; for dehydratase activity" evidence="10">
    <location>
        <position position="1208"/>
    </location>
</feature>
<dbReference type="InterPro" id="IPR045851">
    <property type="entry name" value="AMP-bd_C_sf"/>
</dbReference>
<dbReference type="InterPro" id="IPR023213">
    <property type="entry name" value="CAT-like_dom_sf"/>
</dbReference>
<feature type="domain" description="Carrier" evidence="12">
    <location>
        <begin position="2473"/>
        <end position="2550"/>
    </location>
</feature>
<dbReference type="GO" id="GO:0032259">
    <property type="term" value="P:methylation"/>
    <property type="evidence" value="ECO:0007669"/>
    <property type="project" value="UniProtKB-KW"/>
</dbReference>
<dbReference type="InterPro" id="IPR036736">
    <property type="entry name" value="ACP-like_sf"/>
</dbReference>
<name>A0A4R8RGF8_COLTR</name>
<dbReference type="InterPro" id="IPR057326">
    <property type="entry name" value="KR_dom"/>
</dbReference>
<dbReference type="SUPFAM" id="SSF53335">
    <property type="entry name" value="S-adenosyl-L-methionine-dependent methyltransferases"/>
    <property type="match status" value="1"/>
</dbReference>
<dbReference type="InterPro" id="IPR013217">
    <property type="entry name" value="Methyltransf_12"/>
</dbReference>
<dbReference type="Gene3D" id="3.30.559.10">
    <property type="entry name" value="Chloramphenicol acetyltransferase-like domain"/>
    <property type="match status" value="1"/>
</dbReference>
<dbReference type="InterPro" id="IPR006162">
    <property type="entry name" value="Ppantetheine_attach_site"/>
</dbReference>
<evidence type="ECO:0000256" key="11">
    <source>
        <dbReference type="SAM" id="MobiDB-lite"/>
    </source>
</evidence>
<gene>
    <name evidence="15" type="primary">ccsA-1</name>
    <name evidence="15" type="ORF">CTRI78_v004670</name>
</gene>
<keyword evidence="16" id="KW-1185">Reference proteome</keyword>
<evidence type="ECO:0000256" key="9">
    <source>
        <dbReference type="ARBA" id="ARBA00029443"/>
    </source>
</evidence>
<dbReference type="GO" id="GO:0004312">
    <property type="term" value="F:fatty acid synthase activity"/>
    <property type="evidence" value="ECO:0007669"/>
    <property type="project" value="TreeGrafter"/>
</dbReference>
<dbReference type="InterPro" id="IPR049552">
    <property type="entry name" value="PKS_DH_N"/>
</dbReference>
<dbReference type="InterPro" id="IPR020841">
    <property type="entry name" value="PKS_Beta-ketoAc_synthase_dom"/>
</dbReference>
<dbReference type="InterPro" id="IPR014031">
    <property type="entry name" value="Ketoacyl_synth_C"/>
</dbReference>
<feature type="compositionally biased region" description="Polar residues" evidence="11">
    <location>
        <begin position="2700"/>
        <end position="2719"/>
    </location>
</feature>
<dbReference type="InterPro" id="IPR014043">
    <property type="entry name" value="Acyl_transferase_dom"/>
</dbReference>
<evidence type="ECO:0000256" key="7">
    <source>
        <dbReference type="ARBA" id="ARBA00023002"/>
    </source>
</evidence>
<dbReference type="PANTHER" id="PTHR43775">
    <property type="entry name" value="FATTY ACID SYNTHASE"/>
    <property type="match status" value="1"/>
</dbReference>
<dbReference type="InterPro" id="IPR009081">
    <property type="entry name" value="PP-bd_ACP"/>
</dbReference>
<dbReference type="InterPro" id="IPR016035">
    <property type="entry name" value="Acyl_Trfase/lysoPLipase"/>
</dbReference>